<feature type="non-terminal residue" evidence="1">
    <location>
        <position position="105"/>
    </location>
</feature>
<keyword evidence="2" id="KW-1185">Reference proteome</keyword>
<gene>
    <name evidence="1" type="ORF">ACJMK2_020026</name>
</gene>
<dbReference type="Proteomes" id="UP001634394">
    <property type="component" value="Unassembled WGS sequence"/>
</dbReference>
<sequence>NVQPTYTQLDTVLESAPLPSSSDFSGIEVNQVQATFKASPEISHRKEVISGQEDAQSNMATLFAISYCLKLLAWILANSRGQGMTSVKEGDLQPYLDKPKVCAIK</sequence>
<organism evidence="1 2">
    <name type="scientific">Sinanodonta woodiana</name>
    <name type="common">Chinese pond mussel</name>
    <name type="synonym">Anodonta woodiana</name>
    <dbReference type="NCBI Taxonomy" id="1069815"/>
    <lineage>
        <taxon>Eukaryota</taxon>
        <taxon>Metazoa</taxon>
        <taxon>Spiralia</taxon>
        <taxon>Lophotrochozoa</taxon>
        <taxon>Mollusca</taxon>
        <taxon>Bivalvia</taxon>
        <taxon>Autobranchia</taxon>
        <taxon>Heteroconchia</taxon>
        <taxon>Palaeoheterodonta</taxon>
        <taxon>Unionida</taxon>
        <taxon>Unionoidea</taxon>
        <taxon>Unionidae</taxon>
        <taxon>Unioninae</taxon>
        <taxon>Sinanodonta</taxon>
    </lineage>
</organism>
<comment type="caution">
    <text evidence="1">The sequence shown here is derived from an EMBL/GenBank/DDBJ whole genome shotgun (WGS) entry which is preliminary data.</text>
</comment>
<evidence type="ECO:0000313" key="2">
    <source>
        <dbReference type="Proteomes" id="UP001634394"/>
    </source>
</evidence>
<protein>
    <submittedName>
        <fullName evidence="1">Uncharacterized protein</fullName>
    </submittedName>
</protein>
<name>A0ABD3TXS0_SINWO</name>
<dbReference type="AlphaFoldDB" id="A0ABD3TXS0"/>
<feature type="non-terminal residue" evidence="1">
    <location>
        <position position="1"/>
    </location>
</feature>
<dbReference type="EMBL" id="JBJQND010000017">
    <property type="protein sequence ID" value="KAL3841949.1"/>
    <property type="molecule type" value="Genomic_DNA"/>
</dbReference>
<reference evidence="1 2" key="1">
    <citation type="submission" date="2024-11" db="EMBL/GenBank/DDBJ databases">
        <title>Chromosome-level genome assembly of the freshwater bivalve Anodonta woodiana.</title>
        <authorList>
            <person name="Chen X."/>
        </authorList>
    </citation>
    <scope>NUCLEOTIDE SEQUENCE [LARGE SCALE GENOMIC DNA]</scope>
    <source>
        <strain evidence="1">MN2024</strain>
        <tissue evidence="1">Gills</tissue>
    </source>
</reference>
<proteinExistence type="predicted"/>
<accession>A0ABD3TXS0</accession>
<evidence type="ECO:0000313" key="1">
    <source>
        <dbReference type="EMBL" id="KAL3841949.1"/>
    </source>
</evidence>